<protein>
    <submittedName>
        <fullName evidence="5">AraC family transcriptional regulator</fullName>
    </submittedName>
</protein>
<dbReference type="SMART" id="SM00342">
    <property type="entry name" value="HTH_ARAC"/>
    <property type="match status" value="1"/>
</dbReference>
<dbReference type="InterPro" id="IPR018060">
    <property type="entry name" value="HTH_AraC"/>
</dbReference>
<feature type="domain" description="HTH araC/xylS-type" evidence="4">
    <location>
        <begin position="183"/>
        <end position="281"/>
    </location>
</feature>
<evidence type="ECO:0000256" key="3">
    <source>
        <dbReference type="ARBA" id="ARBA00023163"/>
    </source>
</evidence>
<evidence type="ECO:0000256" key="2">
    <source>
        <dbReference type="ARBA" id="ARBA00023125"/>
    </source>
</evidence>
<keyword evidence="1" id="KW-0805">Transcription regulation</keyword>
<dbReference type="PANTHER" id="PTHR43280:SF32">
    <property type="entry name" value="TRANSCRIPTIONAL REGULATORY PROTEIN"/>
    <property type="match status" value="1"/>
</dbReference>
<dbReference type="EMBL" id="JACOOJ010000006">
    <property type="protein sequence ID" value="MBC5632241.1"/>
    <property type="molecule type" value="Genomic_DNA"/>
</dbReference>
<dbReference type="SUPFAM" id="SSF46689">
    <property type="entry name" value="Homeodomain-like"/>
    <property type="match status" value="1"/>
</dbReference>
<keyword evidence="6" id="KW-1185">Reference proteome</keyword>
<dbReference type="InterPro" id="IPR009057">
    <property type="entry name" value="Homeodomain-like_sf"/>
</dbReference>
<dbReference type="Gene3D" id="1.10.10.60">
    <property type="entry name" value="Homeodomain-like"/>
    <property type="match status" value="1"/>
</dbReference>
<name>A0ABR7DLG6_9BACT</name>
<dbReference type="RefSeq" id="WP_186929016.1">
    <property type="nucleotide sequence ID" value="NZ_JACOOJ010000006.1"/>
</dbReference>
<accession>A0ABR7DLG6</accession>
<comment type="caution">
    <text evidence="5">The sequence shown here is derived from an EMBL/GenBank/DDBJ whole genome shotgun (WGS) entry which is preliminary data.</text>
</comment>
<evidence type="ECO:0000313" key="5">
    <source>
        <dbReference type="EMBL" id="MBC5632241.1"/>
    </source>
</evidence>
<evidence type="ECO:0000313" key="6">
    <source>
        <dbReference type="Proteomes" id="UP000651475"/>
    </source>
</evidence>
<proteinExistence type="predicted"/>
<dbReference type="Pfam" id="PF12833">
    <property type="entry name" value="HTH_18"/>
    <property type="match status" value="1"/>
</dbReference>
<organism evidence="5 6">
    <name type="scientific">Parabacteroides hominis</name>
    <dbReference type="NCBI Taxonomy" id="2763057"/>
    <lineage>
        <taxon>Bacteria</taxon>
        <taxon>Pseudomonadati</taxon>
        <taxon>Bacteroidota</taxon>
        <taxon>Bacteroidia</taxon>
        <taxon>Bacteroidales</taxon>
        <taxon>Tannerellaceae</taxon>
        <taxon>Parabacteroides</taxon>
    </lineage>
</organism>
<dbReference type="Proteomes" id="UP000651475">
    <property type="component" value="Unassembled WGS sequence"/>
</dbReference>
<reference evidence="5 6" key="1">
    <citation type="submission" date="2020-08" db="EMBL/GenBank/DDBJ databases">
        <title>Genome public.</title>
        <authorList>
            <person name="Liu C."/>
            <person name="Sun Q."/>
        </authorList>
    </citation>
    <scope>NUCLEOTIDE SEQUENCE [LARGE SCALE GENOMIC DNA]</scope>
    <source>
        <strain evidence="5 6">NSJ-79</strain>
    </source>
</reference>
<dbReference type="PANTHER" id="PTHR43280">
    <property type="entry name" value="ARAC-FAMILY TRANSCRIPTIONAL REGULATOR"/>
    <property type="match status" value="1"/>
</dbReference>
<keyword evidence="3" id="KW-0804">Transcription</keyword>
<evidence type="ECO:0000259" key="4">
    <source>
        <dbReference type="PROSITE" id="PS01124"/>
    </source>
</evidence>
<dbReference type="PRINTS" id="PR00032">
    <property type="entry name" value="HTHARAC"/>
</dbReference>
<keyword evidence="2" id="KW-0238">DNA-binding</keyword>
<dbReference type="PROSITE" id="PS01124">
    <property type="entry name" value="HTH_ARAC_FAMILY_2"/>
    <property type="match status" value="1"/>
</dbReference>
<dbReference type="InterPro" id="IPR020449">
    <property type="entry name" value="Tscrpt_reg_AraC-type_HTH"/>
</dbReference>
<gene>
    <name evidence="5" type="ORF">H8S65_05565</name>
</gene>
<sequence length="285" mass="32561">MDKHITWLDSPTDIMVSKYTSASELKPYIGSFFKIRSAVFILCMEGTIECSLNSSECIIKQHNVITLVPNSFVEVHTISPDIELYLVAFSSDFMGCVNYIRSTMNCITYIYRKPIMPVPASTACLFKDFYGVLSGYTTRLHTVVNKEMTKAIFMICSQGIVGLYKKNERLDEHELDRYTEIFQNFLDLALKFYTTQHNVSFYAEKLGLTLPYFCTSVKKAVGRTPLEIIVQIIITDAKAELKGTNLEIKKIAIGLGFSNLSFFNKFFRQHVGMTPQEYRGKSYTF</sequence>
<evidence type="ECO:0000256" key="1">
    <source>
        <dbReference type="ARBA" id="ARBA00023015"/>
    </source>
</evidence>